<dbReference type="RefSeq" id="WP_169162418.1">
    <property type="nucleotide sequence ID" value="NZ_JABBFW010000019.1"/>
</dbReference>
<evidence type="ECO:0000256" key="5">
    <source>
        <dbReference type="ARBA" id="ARBA00022692"/>
    </source>
</evidence>
<reference evidence="9 10" key="1">
    <citation type="submission" date="2020-04" db="EMBL/GenBank/DDBJ databases">
        <title>Azohydromonas sp. isolated from soil.</title>
        <authorList>
            <person name="Dahal R.H."/>
        </authorList>
    </citation>
    <scope>NUCLEOTIDE SEQUENCE [LARGE SCALE GENOMIC DNA]</scope>
    <source>
        <strain evidence="9 10">G-1-1-14</strain>
    </source>
</reference>
<keyword evidence="4" id="KW-0808">Transferase</keyword>
<feature type="transmembrane region" description="Helical" evidence="8">
    <location>
        <begin position="254"/>
        <end position="274"/>
    </location>
</feature>
<organism evidence="9 10">
    <name type="scientific">Azohydromonas caseinilytica</name>
    <dbReference type="NCBI Taxonomy" id="2728836"/>
    <lineage>
        <taxon>Bacteria</taxon>
        <taxon>Pseudomonadati</taxon>
        <taxon>Pseudomonadota</taxon>
        <taxon>Betaproteobacteria</taxon>
        <taxon>Burkholderiales</taxon>
        <taxon>Sphaerotilaceae</taxon>
        <taxon>Azohydromonas</taxon>
    </lineage>
</organism>
<feature type="transmembrane region" description="Helical" evidence="8">
    <location>
        <begin position="206"/>
        <end position="224"/>
    </location>
</feature>
<dbReference type="InterPro" id="IPR050297">
    <property type="entry name" value="LipidA_mod_glycosyltrf_83"/>
</dbReference>
<protein>
    <recommendedName>
        <fullName evidence="11">Glycosyltransferase RgtA/B/C/D-like domain-containing protein</fullName>
    </recommendedName>
</protein>
<keyword evidence="5 8" id="KW-0812">Transmembrane</keyword>
<sequence>MSSTCVTEHPPRHGRSAATPVIVLALLLFPVLSGDHQGFEGDGLAMLFGMSQFDSLGRAGVYRYHWQPLSYELLSALYPLLDRPFSLAYVAQLFGGAALALLYLLLTRIFKGVAYARGLALALTLCLTELWVTTLYFNTTALALPFITAGLLLAHRADSSRRPAFTMVLAGMATGLGCLFRLDFLAMIPAALVLQAFWTSHNPIRRALLLIAGGILVALAFLAWQPDFIQEAAAILRLYGQGEHDVNLLYRLKIILFSMGPALVVLPLLWWACHQPGPGLLDKRQTRLWILLGLALLPTLAPLKNLYSGKYLIPFFLCLVVALAQALARAAQGRSRSQPQALMDSTLRTGVTFSLGILAGLLLFGIPAPSSLKQRPLTAWAESPLIVGTHDGARSAGAYLSFLKQIENFEVPQNSVLFYKQLAELVNGCQSDLTVVMSPVPRFGQNVWSWGWLPLYLTQSDWQLLEYDAGKEARLRHPVSGRQVRILSSDQRAAVKTPGVLDLGLIGNREDYAFWSAGLSWLHHPATQAICMRPASALPSSTATSAR</sequence>
<accession>A0A848FFA1</accession>
<feature type="transmembrane region" description="Helical" evidence="8">
    <location>
        <begin position="118"/>
        <end position="147"/>
    </location>
</feature>
<keyword evidence="7 8" id="KW-0472">Membrane</keyword>
<evidence type="ECO:0000256" key="8">
    <source>
        <dbReference type="SAM" id="Phobius"/>
    </source>
</evidence>
<evidence type="ECO:0000256" key="4">
    <source>
        <dbReference type="ARBA" id="ARBA00022679"/>
    </source>
</evidence>
<keyword evidence="3" id="KW-0328">Glycosyltransferase</keyword>
<evidence type="ECO:0000313" key="10">
    <source>
        <dbReference type="Proteomes" id="UP000574067"/>
    </source>
</evidence>
<keyword evidence="6 8" id="KW-1133">Transmembrane helix</keyword>
<dbReference type="GO" id="GO:0016763">
    <property type="term" value="F:pentosyltransferase activity"/>
    <property type="evidence" value="ECO:0007669"/>
    <property type="project" value="TreeGrafter"/>
</dbReference>
<feature type="transmembrane region" description="Helical" evidence="8">
    <location>
        <begin position="349"/>
        <end position="368"/>
    </location>
</feature>
<proteinExistence type="predicted"/>
<dbReference type="PANTHER" id="PTHR33908:SF11">
    <property type="entry name" value="MEMBRANE PROTEIN"/>
    <property type="match status" value="1"/>
</dbReference>
<comment type="subcellular location">
    <subcellularLocation>
        <location evidence="1">Cell membrane</location>
        <topology evidence="1">Multi-pass membrane protein</topology>
    </subcellularLocation>
</comment>
<feature type="transmembrane region" description="Helical" evidence="8">
    <location>
        <begin position="87"/>
        <end position="106"/>
    </location>
</feature>
<keyword evidence="10" id="KW-1185">Reference proteome</keyword>
<feature type="transmembrane region" description="Helical" evidence="8">
    <location>
        <begin position="309"/>
        <end position="328"/>
    </location>
</feature>
<dbReference type="GO" id="GO:0005886">
    <property type="term" value="C:plasma membrane"/>
    <property type="evidence" value="ECO:0007669"/>
    <property type="project" value="UniProtKB-SubCell"/>
</dbReference>
<gene>
    <name evidence="9" type="ORF">HHL10_21335</name>
</gene>
<evidence type="ECO:0000256" key="6">
    <source>
        <dbReference type="ARBA" id="ARBA00022989"/>
    </source>
</evidence>
<keyword evidence="2" id="KW-1003">Cell membrane</keyword>
<evidence type="ECO:0000313" key="9">
    <source>
        <dbReference type="EMBL" id="NML17515.1"/>
    </source>
</evidence>
<evidence type="ECO:0000256" key="1">
    <source>
        <dbReference type="ARBA" id="ARBA00004651"/>
    </source>
</evidence>
<comment type="caution">
    <text evidence="9">The sequence shown here is derived from an EMBL/GenBank/DDBJ whole genome shotgun (WGS) entry which is preliminary data.</text>
</comment>
<evidence type="ECO:0000256" key="2">
    <source>
        <dbReference type="ARBA" id="ARBA00022475"/>
    </source>
</evidence>
<evidence type="ECO:0000256" key="3">
    <source>
        <dbReference type="ARBA" id="ARBA00022676"/>
    </source>
</evidence>
<dbReference type="Proteomes" id="UP000574067">
    <property type="component" value="Unassembled WGS sequence"/>
</dbReference>
<name>A0A848FFA1_9BURK</name>
<evidence type="ECO:0008006" key="11">
    <source>
        <dbReference type="Google" id="ProtNLM"/>
    </source>
</evidence>
<dbReference type="AlphaFoldDB" id="A0A848FFA1"/>
<evidence type="ECO:0000256" key="7">
    <source>
        <dbReference type="ARBA" id="ARBA00023136"/>
    </source>
</evidence>
<dbReference type="EMBL" id="JABBFW010000019">
    <property type="protein sequence ID" value="NML17515.1"/>
    <property type="molecule type" value="Genomic_DNA"/>
</dbReference>
<dbReference type="PANTHER" id="PTHR33908">
    <property type="entry name" value="MANNOSYLTRANSFERASE YKCB-RELATED"/>
    <property type="match status" value="1"/>
</dbReference>
<feature type="transmembrane region" description="Helical" evidence="8">
    <location>
        <begin position="167"/>
        <end position="194"/>
    </location>
</feature>
<feature type="transmembrane region" description="Helical" evidence="8">
    <location>
        <begin position="286"/>
        <end position="303"/>
    </location>
</feature>
<dbReference type="GO" id="GO:0009103">
    <property type="term" value="P:lipopolysaccharide biosynthetic process"/>
    <property type="evidence" value="ECO:0007669"/>
    <property type="project" value="UniProtKB-ARBA"/>
</dbReference>